<reference evidence="8 9" key="1">
    <citation type="submission" date="2024-03" db="EMBL/GenBank/DDBJ databases">
        <title>Human intestinal bacterial collection.</title>
        <authorList>
            <person name="Pauvert C."/>
            <person name="Hitch T.C.A."/>
            <person name="Clavel T."/>
        </authorList>
    </citation>
    <scope>NUCLEOTIDE SEQUENCE [LARGE SCALE GENOMIC DNA]</scope>
    <source>
        <strain evidence="8 9">CLA-AP-H27</strain>
    </source>
</reference>
<evidence type="ECO:0000256" key="6">
    <source>
        <dbReference type="SAM" id="Coils"/>
    </source>
</evidence>
<gene>
    <name evidence="8" type="primary">mreC</name>
    <name evidence="8" type="ORF">WMO41_03630</name>
</gene>
<protein>
    <recommendedName>
        <fullName evidence="2 5">Cell shape-determining protein MreC</fullName>
    </recommendedName>
    <alternativeName>
        <fullName evidence="4 5">Cell shape protein MreC</fullName>
    </alternativeName>
</protein>
<dbReference type="Proteomes" id="UP001437460">
    <property type="component" value="Unassembled WGS sequence"/>
</dbReference>
<dbReference type="PANTHER" id="PTHR34138">
    <property type="entry name" value="CELL SHAPE-DETERMINING PROTEIN MREC"/>
    <property type="match status" value="1"/>
</dbReference>
<keyword evidence="6" id="KW-0175">Coiled coil</keyword>
<feature type="domain" description="Rod shape-determining protein MreC beta-barrel core" evidence="7">
    <location>
        <begin position="120"/>
        <end position="269"/>
    </location>
</feature>
<organism evidence="8 9">
    <name type="scientific">Ventrimonas faecis</name>
    <dbReference type="NCBI Taxonomy" id="3133170"/>
    <lineage>
        <taxon>Bacteria</taxon>
        <taxon>Bacillati</taxon>
        <taxon>Bacillota</taxon>
        <taxon>Clostridia</taxon>
        <taxon>Lachnospirales</taxon>
        <taxon>Lachnospiraceae</taxon>
        <taxon>Ventrimonas</taxon>
    </lineage>
</organism>
<dbReference type="PANTHER" id="PTHR34138:SF1">
    <property type="entry name" value="CELL SHAPE-DETERMINING PROTEIN MREC"/>
    <property type="match status" value="1"/>
</dbReference>
<proteinExistence type="inferred from homology"/>
<dbReference type="Gene3D" id="2.40.10.340">
    <property type="entry name" value="Rod shape-determining protein MreC, domain 1"/>
    <property type="match status" value="1"/>
</dbReference>
<dbReference type="Pfam" id="PF04085">
    <property type="entry name" value="MreC"/>
    <property type="match status" value="1"/>
</dbReference>
<evidence type="ECO:0000313" key="8">
    <source>
        <dbReference type="EMBL" id="MEQ2562270.1"/>
    </source>
</evidence>
<feature type="coiled-coil region" evidence="6">
    <location>
        <begin position="66"/>
        <end position="103"/>
    </location>
</feature>
<evidence type="ECO:0000313" key="9">
    <source>
        <dbReference type="Proteomes" id="UP001437460"/>
    </source>
</evidence>
<comment type="similarity">
    <text evidence="1 5">Belongs to the MreC family.</text>
</comment>
<evidence type="ECO:0000256" key="1">
    <source>
        <dbReference type="ARBA" id="ARBA00009369"/>
    </source>
</evidence>
<evidence type="ECO:0000256" key="5">
    <source>
        <dbReference type="PIRNR" id="PIRNR038471"/>
    </source>
</evidence>
<evidence type="ECO:0000256" key="4">
    <source>
        <dbReference type="ARBA" id="ARBA00032089"/>
    </source>
</evidence>
<dbReference type="InterPro" id="IPR042177">
    <property type="entry name" value="Cell/Rod_1"/>
</dbReference>
<evidence type="ECO:0000256" key="3">
    <source>
        <dbReference type="ARBA" id="ARBA00022960"/>
    </source>
</evidence>
<dbReference type="EMBL" id="JBBMFJ010000004">
    <property type="protein sequence ID" value="MEQ2562270.1"/>
    <property type="molecule type" value="Genomic_DNA"/>
</dbReference>
<dbReference type="InterPro" id="IPR055342">
    <property type="entry name" value="MreC_beta-barrel_core"/>
</dbReference>
<keyword evidence="3 5" id="KW-0133">Cell shape</keyword>
<dbReference type="InterPro" id="IPR007221">
    <property type="entry name" value="MreC"/>
</dbReference>
<dbReference type="InterPro" id="IPR042175">
    <property type="entry name" value="Cell/Rod_MreC_2"/>
</dbReference>
<dbReference type="NCBIfam" id="TIGR00219">
    <property type="entry name" value="mreC"/>
    <property type="match status" value="1"/>
</dbReference>
<evidence type="ECO:0000256" key="2">
    <source>
        <dbReference type="ARBA" id="ARBA00013855"/>
    </source>
</evidence>
<evidence type="ECO:0000259" key="7">
    <source>
        <dbReference type="Pfam" id="PF04085"/>
    </source>
</evidence>
<dbReference type="Gene3D" id="2.40.10.350">
    <property type="entry name" value="Rod shape-determining protein MreC, domain 2"/>
    <property type="match status" value="1"/>
</dbReference>
<name>A0ABV1HIY6_9FIRM</name>
<comment type="caution">
    <text evidence="8">The sequence shown here is derived from an EMBL/GenBank/DDBJ whole genome shotgun (WGS) entry which is preliminary data.</text>
</comment>
<dbReference type="RefSeq" id="WP_349228596.1">
    <property type="nucleotide sequence ID" value="NZ_JBBMFJ010000004.1"/>
</dbReference>
<keyword evidence="9" id="KW-1185">Reference proteome</keyword>
<accession>A0ABV1HIY6</accession>
<comment type="function">
    <text evidence="5">Involved in formation and maintenance of cell shape.</text>
</comment>
<dbReference type="PIRSF" id="PIRSF038471">
    <property type="entry name" value="MreC"/>
    <property type="match status" value="1"/>
</dbReference>
<sequence>MESKRSKYILIGLSVFCILLIGITSFKDGFLNPLRSGVGYVLSPIQSGVNRVGTSLYNGISNYSTLRSAMAEKQALQERIDALVEENSRLQSEQFELQRLRELYDLDQDYMQYQKIGARVIAKDSGDWFQVFRINKGSADGVQVDANVMAGGGLVGIVTDVGAHYATVRSIIDDVSRVSGMAQQSGDTCIVSGDLTLFGEGRLRLSNIAENGDLKDGDRIVTSNISSKFLPGILIGYAADITTDQSRLTKSGYLIPAAQFDSLQEVLVITTLKEEEAPQESTENTEGAQTGA</sequence>